<dbReference type="Gene3D" id="1.20.120.830">
    <property type="entry name" value="Serine-rich domain"/>
    <property type="match status" value="1"/>
</dbReference>
<evidence type="ECO:0000256" key="2">
    <source>
        <dbReference type="ARBA" id="ARBA00022490"/>
    </source>
</evidence>
<feature type="region of interest" description="Disordered" evidence="4">
    <location>
        <begin position="191"/>
        <end position="256"/>
    </location>
</feature>
<dbReference type="GO" id="GO:0016477">
    <property type="term" value="P:cell migration"/>
    <property type="evidence" value="ECO:0007669"/>
    <property type="project" value="TreeGrafter"/>
</dbReference>
<feature type="compositionally biased region" description="Polar residues" evidence="4">
    <location>
        <begin position="230"/>
        <end position="249"/>
    </location>
</feature>
<dbReference type="InterPro" id="IPR038319">
    <property type="entry name" value="Serine_rich_sf"/>
</dbReference>
<comment type="subcellular location">
    <subcellularLocation>
        <location evidence="1">Cytoplasm</location>
    </subcellularLocation>
</comment>
<dbReference type="Pfam" id="PF12026">
    <property type="entry name" value="CAS_C"/>
    <property type="match status" value="1"/>
</dbReference>
<dbReference type="GO" id="GO:0007169">
    <property type="term" value="P:cell surface receptor protein tyrosine kinase signaling pathway"/>
    <property type="evidence" value="ECO:0007669"/>
    <property type="project" value="TreeGrafter"/>
</dbReference>
<dbReference type="Gene3D" id="1.20.120.230">
    <property type="entry name" value="Alpha-catenin/vinculin-like"/>
    <property type="match status" value="1"/>
</dbReference>
<organism evidence="7 8">
    <name type="scientific">Ditylenchus dipsaci</name>
    <dbReference type="NCBI Taxonomy" id="166011"/>
    <lineage>
        <taxon>Eukaryota</taxon>
        <taxon>Metazoa</taxon>
        <taxon>Ecdysozoa</taxon>
        <taxon>Nematoda</taxon>
        <taxon>Chromadorea</taxon>
        <taxon>Rhabditida</taxon>
        <taxon>Tylenchina</taxon>
        <taxon>Tylenchomorpha</taxon>
        <taxon>Sphaerularioidea</taxon>
        <taxon>Anguinidae</taxon>
        <taxon>Anguininae</taxon>
        <taxon>Ditylenchus</taxon>
    </lineage>
</organism>
<keyword evidence="3" id="KW-0597">Phosphoprotein</keyword>
<protein>
    <submittedName>
        <fullName evidence="8">Uncharacterized protein</fullName>
    </submittedName>
</protein>
<dbReference type="InterPro" id="IPR037362">
    <property type="entry name" value="CAS_fam"/>
</dbReference>
<dbReference type="GO" id="GO:0005737">
    <property type="term" value="C:cytoplasm"/>
    <property type="evidence" value="ECO:0007669"/>
    <property type="project" value="UniProtKB-SubCell"/>
</dbReference>
<evidence type="ECO:0000259" key="5">
    <source>
        <dbReference type="Pfam" id="PF08824"/>
    </source>
</evidence>
<evidence type="ECO:0000313" key="8">
    <source>
        <dbReference type="WBParaSite" id="jg23968"/>
    </source>
</evidence>
<proteinExistence type="predicted"/>
<feature type="region of interest" description="Disordered" evidence="4">
    <location>
        <begin position="372"/>
        <end position="395"/>
    </location>
</feature>
<evidence type="ECO:0000259" key="6">
    <source>
        <dbReference type="Pfam" id="PF12026"/>
    </source>
</evidence>
<dbReference type="PANTHER" id="PTHR10654">
    <property type="entry name" value="CAS SCAFFOLDING PROTEIN"/>
    <property type="match status" value="1"/>
</dbReference>
<dbReference type="WBParaSite" id="jg23968">
    <property type="protein sequence ID" value="jg23968"/>
    <property type="gene ID" value="jg23968"/>
</dbReference>
<dbReference type="GO" id="GO:0005886">
    <property type="term" value="C:plasma membrane"/>
    <property type="evidence" value="ECO:0007669"/>
    <property type="project" value="TreeGrafter"/>
</dbReference>
<feature type="domain" description="Serine rich protein interaction" evidence="5">
    <location>
        <begin position="37"/>
        <end position="174"/>
    </location>
</feature>
<evidence type="ECO:0000256" key="1">
    <source>
        <dbReference type="ARBA" id="ARBA00004496"/>
    </source>
</evidence>
<name>A0A915DY68_9BILA</name>
<feature type="compositionally biased region" description="Pro residues" evidence="4">
    <location>
        <begin position="202"/>
        <end position="213"/>
    </location>
</feature>
<evidence type="ECO:0000256" key="3">
    <source>
        <dbReference type="ARBA" id="ARBA00022553"/>
    </source>
</evidence>
<evidence type="ECO:0000256" key="4">
    <source>
        <dbReference type="SAM" id="MobiDB-lite"/>
    </source>
</evidence>
<keyword evidence="7" id="KW-1185">Reference proteome</keyword>
<sequence length="527" mass="57711">MAPPHCSPDYEDNDEDDIEAAAEAEAHLRKRFLCTQLTDCAKVVEINAHKMSQFAAAGGGGWRQAHILRHNLAAIRDTVYTIEFALEELVDALARISLERNDSKATEFHQLSAPLFTSQSLIRRLRANLDGTGWSLQALARQTAAPLGTNDALDQFVAVLRQLPRDCYRLVQWIYLLGVWNNGGTGPAVFLSTSTHPHSHSVPPPPAPQPYTSPPINAQRYSTSSSSTSNESPRNSANTPKVNFQQQKPVSPAKPVDIVPLQAPTMAEINMDGGESTTSSNTSSLNMEDTVTDQQLGSKNMNKLNSPIKKNVSISHEEPEEASKVYEEDDLMSVASESIDSLYGDYTLVGADQTSSRPGSAASGNVAMVRPQPKNLVSGHNGVGSPRETRRRGMTQTQLELAKGLEEEDRELMRFYQPQVEANTQELCRLVDEFFTIVEEHQAAKSFVQKIQMICIKTQTLVGFQEIARLLAKEANSLDGLLNECVGSARIAKDKSQSVAAVQQMVTSVMAVSQAALNLKSFWKSCV</sequence>
<accession>A0A915DY68</accession>
<reference evidence="8" key="1">
    <citation type="submission" date="2022-11" db="UniProtKB">
        <authorList>
            <consortium name="WormBaseParasite"/>
        </authorList>
    </citation>
    <scope>IDENTIFICATION</scope>
</reference>
<dbReference type="Pfam" id="PF08824">
    <property type="entry name" value="Serine_rich"/>
    <property type="match status" value="1"/>
</dbReference>
<evidence type="ECO:0000313" key="7">
    <source>
        <dbReference type="Proteomes" id="UP000887574"/>
    </source>
</evidence>
<dbReference type="Proteomes" id="UP000887574">
    <property type="component" value="Unplaced"/>
</dbReference>
<feature type="domain" description="CAS family C-terminal" evidence="6">
    <location>
        <begin position="394"/>
        <end position="521"/>
    </location>
</feature>
<keyword evidence="2" id="KW-0963">Cytoplasm</keyword>
<dbReference type="AlphaFoldDB" id="A0A915DY68"/>
<dbReference type="InterPro" id="IPR021901">
    <property type="entry name" value="CAS_C"/>
</dbReference>
<dbReference type="PANTHER" id="PTHR10654:SF18">
    <property type="entry name" value="IP17195P"/>
    <property type="match status" value="1"/>
</dbReference>
<dbReference type="InterPro" id="IPR014928">
    <property type="entry name" value="Serine_rich_dom"/>
</dbReference>